<gene>
    <name evidence="1" type="ORF">BSL78_07842</name>
</gene>
<evidence type="ECO:0000313" key="1">
    <source>
        <dbReference type="EMBL" id="PIK55246.1"/>
    </source>
</evidence>
<accession>A0A2G8L4R4</accession>
<comment type="caution">
    <text evidence="1">The sequence shown here is derived from an EMBL/GenBank/DDBJ whole genome shotgun (WGS) entry which is preliminary data.</text>
</comment>
<dbReference type="Proteomes" id="UP000230750">
    <property type="component" value="Unassembled WGS sequence"/>
</dbReference>
<dbReference type="EMBL" id="MRZV01000222">
    <property type="protein sequence ID" value="PIK55246.1"/>
    <property type="molecule type" value="Genomic_DNA"/>
</dbReference>
<proteinExistence type="predicted"/>
<evidence type="ECO:0000313" key="2">
    <source>
        <dbReference type="Proteomes" id="UP000230750"/>
    </source>
</evidence>
<name>A0A2G8L4R4_STIJA</name>
<dbReference type="OrthoDB" id="188352at2759"/>
<reference evidence="1 2" key="1">
    <citation type="journal article" date="2017" name="PLoS Biol.">
        <title>The sea cucumber genome provides insights into morphological evolution and visceral regeneration.</title>
        <authorList>
            <person name="Zhang X."/>
            <person name="Sun L."/>
            <person name="Yuan J."/>
            <person name="Sun Y."/>
            <person name="Gao Y."/>
            <person name="Zhang L."/>
            <person name="Li S."/>
            <person name="Dai H."/>
            <person name="Hamel J.F."/>
            <person name="Liu C."/>
            <person name="Yu Y."/>
            <person name="Liu S."/>
            <person name="Lin W."/>
            <person name="Guo K."/>
            <person name="Jin S."/>
            <person name="Xu P."/>
            <person name="Storey K.B."/>
            <person name="Huan P."/>
            <person name="Zhang T."/>
            <person name="Zhou Y."/>
            <person name="Zhang J."/>
            <person name="Lin C."/>
            <person name="Li X."/>
            <person name="Xing L."/>
            <person name="Huo D."/>
            <person name="Sun M."/>
            <person name="Wang L."/>
            <person name="Mercier A."/>
            <person name="Li F."/>
            <person name="Yang H."/>
            <person name="Xiang J."/>
        </authorList>
    </citation>
    <scope>NUCLEOTIDE SEQUENCE [LARGE SCALE GENOMIC DNA]</scope>
    <source>
        <strain evidence="1">Shaxun</strain>
        <tissue evidence="1">Muscle</tissue>
    </source>
</reference>
<sequence>MIEVQMRCITHRLTSGTELLEKGFHSSNQLDRLNDLLKDQPQTVALRQANFQRIPALGVVQNPNVDRIAREEGALPEYLEETEYKEKHHGFVPGAYDNRSLLVDANRIAIKNMEHQEFINLKGHDFRLYHKERSPLHKPLLKPLSQAEKANNLFKRVPTPPEDTKPKNGPVKEMYILPISLVYSKDTMMNSYPNQQSKLFI</sequence>
<dbReference type="AlphaFoldDB" id="A0A2G8L4R4"/>
<protein>
    <submittedName>
        <fullName evidence="1">Uncharacterized protein</fullName>
    </submittedName>
</protein>
<keyword evidence="2" id="KW-1185">Reference proteome</keyword>
<organism evidence="1 2">
    <name type="scientific">Stichopus japonicus</name>
    <name type="common">Sea cucumber</name>
    <dbReference type="NCBI Taxonomy" id="307972"/>
    <lineage>
        <taxon>Eukaryota</taxon>
        <taxon>Metazoa</taxon>
        <taxon>Echinodermata</taxon>
        <taxon>Eleutherozoa</taxon>
        <taxon>Echinozoa</taxon>
        <taxon>Holothuroidea</taxon>
        <taxon>Aspidochirotacea</taxon>
        <taxon>Aspidochirotida</taxon>
        <taxon>Stichopodidae</taxon>
        <taxon>Apostichopus</taxon>
    </lineage>
</organism>